<dbReference type="GO" id="GO:0006402">
    <property type="term" value="P:mRNA catabolic process"/>
    <property type="evidence" value="ECO:0007669"/>
    <property type="project" value="InterPro"/>
</dbReference>
<dbReference type="InterPro" id="IPR036107">
    <property type="entry name" value="CsrA_sf"/>
</dbReference>
<dbReference type="EMBL" id="AP021861">
    <property type="protein sequence ID" value="BBO34218.1"/>
    <property type="molecule type" value="Genomic_DNA"/>
</dbReference>
<proteinExistence type="predicted"/>
<reference evidence="2" key="1">
    <citation type="submission" date="2019-10" db="EMBL/GenBank/DDBJ databases">
        <title>Lacipirellula parvula gen. nov., sp. nov., representing a lineage of planctomycetes widespread in freshwater anoxic habitats, and description of the family Lacipirellulaceae.</title>
        <authorList>
            <person name="Dedysh S.N."/>
            <person name="Kulichevskaya I.S."/>
            <person name="Beletsky A.V."/>
            <person name="Rakitin A.L."/>
            <person name="Mardanov A.V."/>
            <person name="Ivanova A.A."/>
            <person name="Saltykova V.X."/>
            <person name="Rijpstra W.I.C."/>
            <person name="Sinninghe Damste J.S."/>
            <person name="Ravin N.V."/>
        </authorList>
    </citation>
    <scope>NUCLEOTIDE SEQUENCE [LARGE SCALE GENOMIC DNA]</scope>
    <source>
        <strain evidence="2">PX69</strain>
    </source>
</reference>
<dbReference type="AlphaFoldDB" id="A0A5K7XCN0"/>
<sequence length="54" mass="6091">MSNPLIPVKISRFIGESFLIGDIEVVIKNVRGKRVLMTVFVPPEVRVVKPEKKS</sequence>
<gene>
    <name evidence="1" type="ORF">PLANPX_3830</name>
</gene>
<organism evidence="1 2">
    <name type="scientific">Lacipirellula parvula</name>
    <dbReference type="NCBI Taxonomy" id="2650471"/>
    <lineage>
        <taxon>Bacteria</taxon>
        <taxon>Pseudomonadati</taxon>
        <taxon>Planctomycetota</taxon>
        <taxon>Planctomycetia</taxon>
        <taxon>Pirellulales</taxon>
        <taxon>Lacipirellulaceae</taxon>
        <taxon>Lacipirellula</taxon>
    </lineage>
</organism>
<evidence type="ECO:0000313" key="1">
    <source>
        <dbReference type="EMBL" id="BBO34218.1"/>
    </source>
</evidence>
<evidence type="ECO:0008006" key="3">
    <source>
        <dbReference type="Google" id="ProtNLM"/>
    </source>
</evidence>
<protein>
    <recommendedName>
        <fullName evidence="3">Carbon storage regulator</fullName>
    </recommendedName>
</protein>
<dbReference type="GO" id="GO:0003723">
    <property type="term" value="F:RNA binding"/>
    <property type="evidence" value="ECO:0007669"/>
    <property type="project" value="InterPro"/>
</dbReference>
<keyword evidence="2" id="KW-1185">Reference proteome</keyword>
<dbReference type="GO" id="GO:0006109">
    <property type="term" value="P:regulation of carbohydrate metabolic process"/>
    <property type="evidence" value="ECO:0007669"/>
    <property type="project" value="InterPro"/>
</dbReference>
<dbReference type="Gene3D" id="2.60.40.4380">
    <property type="entry name" value="Translational regulator CsrA"/>
    <property type="match status" value="1"/>
</dbReference>
<dbReference type="Proteomes" id="UP000326837">
    <property type="component" value="Chromosome"/>
</dbReference>
<evidence type="ECO:0000313" key="2">
    <source>
        <dbReference type="Proteomes" id="UP000326837"/>
    </source>
</evidence>
<name>A0A5K7XCN0_9BACT</name>
<dbReference type="RefSeq" id="WP_152099840.1">
    <property type="nucleotide sequence ID" value="NZ_AP021861.1"/>
</dbReference>
<accession>A0A5K7XCN0</accession>
<dbReference type="KEGG" id="lpav:PLANPX_3830"/>